<comment type="similarity">
    <text evidence="1">Belongs to the HIBADH-related family.</text>
</comment>
<keyword evidence="2" id="KW-0560">Oxidoreductase</keyword>
<proteinExistence type="inferred from homology"/>
<dbReference type="SUPFAM" id="SSF48179">
    <property type="entry name" value="6-phosphogluconate dehydrogenase C-terminal domain-like"/>
    <property type="match status" value="1"/>
</dbReference>
<dbReference type="PANTHER" id="PTHR43060:SF15">
    <property type="entry name" value="3-HYDROXYISOBUTYRATE DEHYDROGENASE-LIKE 1, MITOCHONDRIAL-RELATED"/>
    <property type="match status" value="1"/>
</dbReference>
<evidence type="ECO:0000256" key="4">
    <source>
        <dbReference type="PIRSR" id="PIRSR000103-1"/>
    </source>
</evidence>
<dbReference type="Pfam" id="PF03446">
    <property type="entry name" value="NAD_binding_2"/>
    <property type="match status" value="1"/>
</dbReference>
<dbReference type="InterPro" id="IPR036291">
    <property type="entry name" value="NAD(P)-bd_dom_sf"/>
</dbReference>
<dbReference type="InterPro" id="IPR013328">
    <property type="entry name" value="6PGD_dom2"/>
</dbReference>
<dbReference type="InterPro" id="IPR015815">
    <property type="entry name" value="HIBADH-related"/>
</dbReference>
<evidence type="ECO:0000313" key="8">
    <source>
        <dbReference type="Proteomes" id="UP000474957"/>
    </source>
</evidence>
<evidence type="ECO:0000259" key="5">
    <source>
        <dbReference type="Pfam" id="PF03446"/>
    </source>
</evidence>
<dbReference type="InterPro" id="IPR029154">
    <property type="entry name" value="HIBADH-like_NADP-bd"/>
</dbReference>
<name>A0A6L5YX19_9RHOB</name>
<dbReference type="Pfam" id="PF14833">
    <property type="entry name" value="NAD_binding_11"/>
    <property type="match status" value="1"/>
</dbReference>
<feature type="active site" evidence="4">
    <location>
        <position position="175"/>
    </location>
</feature>
<evidence type="ECO:0000256" key="3">
    <source>
        <dbReference type="ARBA" id="ARBA00023027"/>
    </source>
</evidence>
<organism evidence="7 8">
    <name type="scientific">Halovulum marinum</name>
    <dbReference type="NCBI Taxonomy" id="2662447"/>
    <lineage>
        <taxon>Bacteria</taxon>
        <taxon>Pseudomonadati</taxon>
        <taxon>Pseudomonadota</taxon>
        <taxon>Alphaproteobacteria</taxon>
        <taxon>Rhodobacterales</taxon>
        <taxon>Paracoccaceae</taxon>
        <taxon>Halovulum</taxon>
    </lineage>
</organism>
<dbReference type="GO" id="GO:0016491">
    <property type="term" value="F:oxidoreductase activity"/>
    <property type="evidence" value="ECO:0007669"/>
    <property type="project" value="UniProtKB-KW"/>
</dbReference>
<dbReference type="PIRSF" id="PIRSF000103">
    <property type="entry name" value="HIBADH"/>
    <property type="match status" value="1"/>
</dbReference>
<dbReference type="InterPro" id="IPR008927">
    <property type="entry name" value="6-PGluconate_DH-like_C_sf"/>
</dbReference>
<evidence type="ECO:0000313" key="7">
    <source>
        <dbReference type="EMBL" id="MSU88757.1"/>
    </source>
</evidence>
<keyword evidence="3" id="KW-0520">NAD</keyword>
<feature type="domain" description="6-phosphogluconate dehydrogenase NADP-binding" evidence="5">
    <location>
        <begin position="7"/>
        <end position="166"/>
    </location>
</feature>
<dbReference type="InterPro" id="IPR002204">
    <property type="entry name" value="3-OH-isobutyrate_DH-rel_CS"/>
</dbReference>
<sequence length="299" mass="31093">MSDRPAIGFIGLGLMGAAMVGRLQDKGYALTVIANRARAAVDKAVDRGASEARTARELAAASDIVMLCVDTSASVEARMLGDDGVIAGLREGAVVIDFGTSLPGSTKALAAQVAQAGGTMLDAPLGRTPAHAVDGKLNVMAAGDRATYDAVKPVLDDLGENVFHLGAVGTGHTIKLINNFFAMTTACAMSEAFAMADRAGIDRASVYQVMAAGPLRSGMMDFVKAHAIDEDIQLAFSVANARKDIGYYVQMADELGAASQMSGAAKNALGLAKATGWGERMVPEMVDWFSALFDDTRKP</sequence>
<dbReference type="Gene3D" id="3.40.50.720">
    <property type="entry name" value="NAD(P)-binding Rossmann-like Domain"/>
    <property type="match status" value="1"/>
</dbReference>
<dbReference type="Gene3D" id="1.10.1040.10">
    <property type="entry name" value="N-(1-d-carboxylethyl)-l-norvaline Dehydrogenase, domain 2"/>
    <property type="match status" value="1"/>
</dbReference>
<accession>A0A6L5YX19</accession>
<feature type="domain" description="3-hydroxyisobutyrate dehydrogenase-like NAD-binding" evidence="6">
    <location>
        <begin position="169"/>
        <end position="281"/>
    </location>
</feature>
<dbReference type="Proteomes" id="UP000474957">
    <property type="component" value="Unassembled WGS sequence"/>
</dbReference>
<evidence type="ECO:0000256" key="2">
    <source>
        <dbReference type="ARBA" id="ARBA00023002"/>
    </source>
</evidence>
<dbReference type="SUPFAM" id="SSF51735">
    <property type="entry name" value="NAD(P)-binding Rossmann-fold domains"/>
    <property type="match status" value="1"/>
</dbReference>
<dbReference type="RefSeq" id="WP_154445100.1">
    <property type="nucleotide sequence ID" value="NZ_WIND01000002.1"/>
</dbReference>
<protein>
    <submittedName>
        <fullName evidence="7">NAD-binding protein</fullName>
    </submittedName>
</protein>
<dbReference type="InterPro" id="IPR006115">
    <property type="entry name" value="6PGDH_NADP-bd"/>
</dbReference>
<dbReference type="GO" id="GO:0051287">
    <property type="term" value="F:NAD binding"/>
    <property type="evidence" value="ECO:0007669"/>
    <property type="project" value="InterPro"/>
</dbReference>
<dbReference type="PANTHER" id="PTHR43060">
    <property type="entry name" value="3-HYDROXYISOBUTYRATE DEHYDROGENASE-LIKE 1, MITOCHONDRIAL-RELATED"/>
    <property type="match status" value="1"/>
</dbReference>
<dbReference type="GO" id="GO:0050661">
    <property type="term" value="F:NADP binding"/>
    <property type="evidence" value="ECO:0007669"/>
    <property type="project" value="InterPro"/>
</dbReference>
<dbReference type="PROSITE" id="PS00895">
    <property type="entry name" value="3_HYDROXYISOBUT_DH"/>
    <property type="match status" value="1"/>
</dbReference>
<comment type="caution">
    <text evidence="7">The sequence shown here is derived from an EMBL/GenBank/DDBJ whole genome shotgun (WGS) entry which is preliminary data.</text>
</comment>
<dbReference type="AlphaFoldDB" id="A0A6L5YX19"/>
<dbReference type="EMBL" id="WIND01000002">
    <property type="protein sequence ID" value="MSU88757.1"/>
    <property type="molecule type" value="Genomic_DNA"/>
</dbReference>
<reference evidence="7 8" key="1">
    <citation type="submission" date="2019-10" db="EMBL/GenBank/DDBJ databases">
        <title>Cognatihalovulum marinum gen. nov. sp. nov., a new member of the family Rhodobacteraceae isolated from deep seawater of the Northwest Indian Ocean.</title>
        <authorList>
            <person name="Ruan C."/>
            <person name="Wang J."/>
            <person name="Zheng X."/>
            <person name="Song L."/>
            <person name="Zhu Y."/>
            <person name="Huang Y."/>
            <person name="Lu Z."/>
            <person name="Du W."/>
            <person name="Huang L."/>
            <person name="Dai X."/>
        </authorList>
    </citation>
    <scope>NUCLEOTIDE SEQUENCE [LARGE SCALE GENOMIC DNA]</scope>
    <source>
        <strain evidence="7 8">2CG4</strain>
    </source>
</reference>
<evidence type="ECO:0000256" key="1">
    <source>
        <dbReference type="ARBA" id="ARBA00009080"/>
    </source>
</evidence>
<dbReference type="GO" id="GO:0016054">
    <property type="term" value="P:organic acid catabolic process"/>
    <property type="evidence" value="ECO:0007669"/>
    <property type="project" value="UniProtKB-ARBA"/>
</dbReference>
<evidence type="ECO:0000259" key="6">
    <source>
        <dbReference type="Pfam" id="PF14833"/>
    </source>
</evidence>
<gene>
    <name evidence="7" type="ORF">GE300_03865</name>
</gene>
<keyword evidence="8" id="KW-1185">Reference proteome</keyword>